<feature type="compositionally biased region" description="Polar residues" evidence="3">
    <location>
        <begin position="305"/>
        <end position="322"/>
    </location>
</feature>
<feature type="compositionally biased region" description="Basic and acidic residues" evidence="3">
    <location>
        <begin position="561"/>
        <end position="584"/>
    </location>
</feature>
<evidence type="ECO:0000256" key="1">
    <source>
        <dbReference type="ARBA" id="ARBA00022884"/>
    </source>
</evidence>
<keyword evidence="1 2" id="KW-0694">RNA-binding</keyword>
<dbReference type="PANTHER" id="PTHR46589">
    <property type="entry name" value="APOPTOTIC CHROMATIN CONDENSATION INDUCER IN THE NUCLEUS"/>
    <property type="match status" value="1"/>
</dbReference>
<dbReference type="GO" id="GO:0003723">
    <property type="term" value="F:RNA binding"/>
    <property type="evidence" value="ECO:0007669"/>
    <property type="project" value="UniProtKB-UniRule"/>
</dbReference>
<organism evidence="5">
    <name type="scientific">Musca domestica</name>
    <name type="common">House fly</name>
    <dbReference type="NCBI Taxonomy" id="7370"/>
    <lineage>
        <taxon>Eukaryota</taxon>
        <taxon>Metazoa</taxon>
        <taxon>Ecdysozoa</taxon>
        <taxon>Arthropoda</taxon>
        <taxon>Hexapoda</taxon>
        <taxon>Insecta</taxon>
        <taxon>Pterygota</taxon>
        <taxon>Neoptera</taxon>
        <taxon>Endopterygota</taxon>
        <taxon>Diptera</taxon>
        <taxon>Brachycera</taxon>
        <taxon>Muscomorpha</taxon>
        <taxon>Muscoidea</taxon>
        <taxon>Muscidae</taxon>
        <taxon>Musca</taxon>
    </lineage>
</organism>
<dbReference type="PANTHER" id="PTHR46589:SF1">
    <property type="entry name" value="APOPTOTIC CHROMATIN CONDENSATION INDUCER IN THE NUCLEUS"/>
    <property type="match status" value="1"/>
</dbReference>
<dbReference type="CDD" id="cd12432">
    <property type="entry name" value="RRM_ACINU"/>
    <property type="match status" value="1"/>
</dbReference>
<dbReference type="InterPro" id="IPR000504">
    <property type="entry name" value="RRM_dom"/>
</dbReference>
<dbReference type="VEuPathDB" id="VectorBase:MDOMA2_007722"/>
<dbReference type="EMBL" id="KA647961">
    <property type="protein sequence ID" value="AFP62590.1"/>
    <property type="molecule type" value="mRNA"/>
</dbReference>
<dbReference type="RefSeq" id="XP_058984355.1">
    <property type="nucleotide sequence ID" value="XM_059128372.1"/>
</dbReference>
<feature type="compositionally biased region" description="Acidic residues" evidence="3">
    <location>
        <begin position="114"/>
        <end position="124"/>
    </location>
</feature>
<feature type="region of interest" description="Disordered" evidence="3">
    <location>
        <begin position="371"/>
        <end position="425"/>
    </location>
</feature>
<evidence type="ECO:0000313" key="10">
    <source>
        <dbReference type="RefSeq" id="XP_058984355.1"/>
    </source>
</evidence>
<feature type="region of interest" description="Disordered" evidence="3">
    <location>
        <begin position="700"/>
        <end position="755"/>
    </location>
</feature>
<evidence type="ECO:0000259" key="4">
    <source>
        <dbReference type="PROSITE" id="PS50102"/>
    </source>
</evidence>
<dbReference type="Proteomes" id="UP001652621">
    <property type="component" value="Unplaced"/>
</dbReference>
<dbReference type="Pfam" id="PF16294">
    <property type="entry name" value="RSB_motif"/>
    <property type="match status" value="1"/>
</dbReference>
<dbReference type="InterPro" id="IPR032552">
    <property type="entry name" value="RSB_motif"/>
</dbReference>
<gene>
    <name evidence="6" type="primary">101894106</name>
    <name evidence="9 10" type="synonym">LOC101894106</name>
</gene>
<evidence type="ECO:0000313" key="9">
    <source>
        <dbReference type="RefSeq" id="XP_005185897.1"/>
    </source>
</evidence>
<sequence>MRRRSERKKSSDVSSPVPASRRTNRRRKSPSISEDDKNDLKSNEVNEKHISESNELSAGEKERDSSEERVGIRRRRSSRSTRTPIKEPQETSPLRRRRNRRETTPPENIISSIQEEENVASDEDASVKMKNVLQEKSEIGIEKEEKSEKSILTSIDAREEANDEDKLDEKPREYGEKQNIIEEKAEKSHENLKSEKLIRSSEEETGFSIKSDKDIASPSEDQVDKYDQDEVKIHNLGNAPRSRSNSSVRKLSTSKDTNEDGGTEDREVVEKDDKSGEARAMRDDLPQKDEHKLEEVNHKNDGKTNETSNTTAAADTGSNNNIAAVAPTNATTRKRRWITKKGTECKEPIMAISTDSLKTLIADVHPVPLSDVQLESSSDVEDVTSEREEGEQSPSPEPERRRVSTDKIEISVKPRPQQKESSRQNQMVLGAGTVPDPIQRQPSPARNQSSCVLYITNLVRPFTVLQLKGLLARTGKIVENGFWIDRIKSKCYVEYETEDEAIETRHALHGVRWPASNPKCLNVDFGNKSDMIKVIESTKEEAPKFGQETNKDNVLVGSGWNRDRTDDEKRGSRPVREWDVGKKENLDRDNKGIKDIERRRERSRERDSSRNRDFDRNDRIERDRNDRDRERRLRRDRENRSSSLSPARKQKKKEDPPLRLLDDLFRKTKATPCIYWLPLTPEQIAEKEALRLKRLEEQKQRLKQRELERERERERDRERERNRQNHDRDRSREREHRRPRSSDRRRSRSRERRRY</sequence>
<keyword evidence="8" id="KW-1185">Reference proteome</keyword>
<feature type="compositionally biased region" description="Acidic residues" evidence="3">
    <location>
        <begin position="378"/>
        <end position="391"/>
    </location>
</feature>
<feature type="compositionally biased region" description="Basic and acidic residues" evidence="3">
    <location>
        <begin position="222"/>
        <end position="233"/>
    </location>
</feature>
<dbReference type="RefSeq" id="XP_005185897.1">
    <property type="nucleotide sequence ID" value="XM_005185840.3"/>
</dbReference>
<dbReference type="AlphaFoldDB" id="T1PGR8"/>
<dbReference type="VEuPathDB" id="VectorBase:MDOA011465"/>
<feature type="compositionally biased region" description="Basic and acidic residues" evidence="3">
    <location>
        <begin position="628"/>
        <end position="640"/>
    </location>
</feature>
<dbReference type="GO" id="GO:0008380">
    <property type="term" value="P:RNA splicing"/>
    <property type="evidence" value="ECO:0007669"/>
    <property type="project" value="TreeGrafter"/>
</dbReference>
<feature type="compositionally biased region" description="Basic residues" evidence="3">
    <location>
        <begin position="745"/>
        <end position="755"/>
    </location>
</feature>
<dbReference type="EnsemblMetazoa" id="MDOA011465-RD">
    <property type="protein sequence ID" value="MDOA011465-PD"/>
    <property type="gene ID" value="MDOA011465"/>
</dbReference>
<feature type="compositionally biased region" description="Basic and acidic residues" evidence="3">
    <location>
        <begin position="167"/>
        <end position="202"/>
    </location>
</feature>
<dbReference type="eggNOG" id="KOG2416">
    <property type="taxonomic scope" value="Eukaryota"/>
</dbReference>
<dbReference type="EnsemblMetazoa" id="MDOA011465-RA">
    <property type="protein sequence ID" value="MDOA011465-PA"/>
    <property type="gene ID" value="MDOA011465"/>
</dbReference>
<dbReference type="InterPro" id="IPR012677">
    <property type="entry name" value="Nucleotide-bd_a/b_plait_sf"/>
</dbReference>
<reference evidence="9" key="3">
    <citation type="submission" date="2025-04" db="UniProtKB">
        <authorList>
            <consortium name="RefSeq"/>
        </authorList>
    </citation>
    <scope>IDENTIFICATION</scope>
    <source>
        <strain evidence="9 10">Aabys</strain>
        <tissue evidence="10">Whole body</tissue>
    </source>
</reference>
<feature type="region of interest" description="Disordered" evidence="3">
    <location>
        <begin position="1"/>
        <end position="339"/>
    </location>
</feature>
<feature type="compositionally biased region" description="Basic and acidic residues" evidence="3">
    <location>
        <begin position="133"/>
        <end position="149"/>
    </location>
</feature>
<evidence type="ECO:0000256" key="3">
    <source>
        <dbReference type="SAM" id="MobiDB-lite"/>
    </source>
</evidence>
<dbReference type="KEGG" id="mde:101894106"/>
<dbReference type="InterPro" id="IPR034257">
    <property type="entry name" value="Acinus_RRM"/>
</dbReference>
<name>T1PGR8_MUSDO</name>
<feature type="compositionally biased region" description="Basic and acidic residues" evidence="3">
    <location>
        <begin position="700"/>
        <end position="744"/>
    </location>
</feature>
<feature type="compositionally biased region" description="Basic and acidic residues" evidence="3">
    <location>
        <begin position="263"/>
        <end position="304"/>
    </location>
</feature>
<dbReference type="GO" id="GO:0071011">
    <property type="term" value="C:precatalytic spliceosome"/>
    <property type="evidence" value="ECO:0007669"/>
    <property type="project" value="TreeGrafter"/>
</dbReference>
<dbReference type="InterPro" id="IPR052793">
    <property type="entry name" value="EJC-associated_protein"/>
</dbReference>
<dbReference type="EnsemblMetazoa" id="MDOA011465-RC">
    <property type="protein sequence ID" value="MDOA011465-PC"/>
    <property type="gene ID" value="MDOA011465"/>
</dbReference>
<protein>
    <submittedName>
        <fullName evidence="9 10">Apoptotic chromatin condensation inducer in the nucleus</fullName>
    </submittedName>
    <submittedName>
        <fullName evidence="5">RNA recognition protein</fullName>
    </submittedName>
</protein>
<evidence type="ECO:0000313" key="5">
    <source>
        <dbReference type="EMBL" id="AFP62590.1"/>
    </source>
</evidence>
<dbReference type="Gene3D" id="3.30.70.330">
    <property type="match status" value="1"/>
</dbReference>
<evidence type="ECO:0000313" key="7">
    <source>
        <dbReference type="EnsemblMetazoa" id="MDOA011465-PC"/>
    </source>
</evidence>
<dbReference type="SUPFAM" id="SSF54928">
    <property type="entry name" value="RNA-binding domain, RBD"/>
    <property type="match status" value="1"/>
</dbReference>
<dbReference type="PROSITE" id="PS50102">
    <property type="entry name" value="RRM"/>
    <property type="match status" value="1"/>
</dbReference>
<feature type="compositionally biased region" description="Polar residues" evidence="3">
    <location>
        <begin position="241"/>
        <end position="255"/>
    </location>
</feature>
<dbReference type="GO" id="GO:0061574">
    <property type="term" value="C:ASAP complex"/>
    <property type="evidence" value="ECO:0007669"/>
    <property type="project" value="TreeGrafter"/>
</dbReference>
<dbReference type="STRING" id="7370.T1PGR8"/>
<evidence type="ECO:0000256" key="2">
    <source>
        <dbReference type="PROSITE-ProRule" id="PRU00176"/>
    </source>
</evidence>
<reference evidence="5" key="1">
    <citation type="submission" date="2012-08" db="EMBL/GenBank/DDBJ databases">
        <title>Transcriptome of adult Musca domestica launches a platform for comparative house fly gene expression and characterization of differential gene expression among resistant and susceptible house flies.</title>
        <authorList>
            <person name="Liu N."/>
            <person name="Zhang L."/>
            <person name="Li M."/>
            <person name="Reid W."/>
        </authorList>
    </citation>
    <scope>NUCLEOTIDE SEQUENCE</scope>
    <source>
        <strain evidence="5">ALHF</strain>
        <tissue evidence="5">Whole body</tissue>
    </source>
</reference>
<evidence type="ECO:0000313" key="8">
    <source>
        <dbReference type="Proteomes" id="UP001652621"/>
    </source>
</evidence>
<proteinExistence type="evidence at transcript level"/>
<feature type="region of interest" description="Disordered" evidence="3">
    <location>
        <begin position="628"/>
        <end position="660"/>
    </location>
</feature>
<accession>T1PGR8</accession>
<reference evidence="7" key="2">
    <citation type="submission" date="2020-05" db="UniProtKB">
        <authorList>
            <consortium name="EnsemblMetazoa"/>
        </authorList>
    </citation>
    <scope>IDENTIFICATION</scope>
    <source>
        <strain evidence="6">Aabys</strain>
    </source>
</reference>
<feature type="domain" description="RRM" evidence="4">
    <location>
        <begin position="451"/>
        <end position="528"/>
    </location>
</feature>
<dbReference type="InterPro" id="IPR035979">
    <property type="entry name" value="RBD_domain_sf"/>
</dbReference>
<evidence type="ECO:0000313" key="6">
    <source>
        <dbReference type="EnsemblMetazoa" id="MDOA011465-PA"/>
    </source>
</evidence>
<feature type="compositionally biased region" description="Basic and acidic residues" evidence="3">
    <location>
        <begin position="397"/>
        <end position="422"/>
    </location>
</feature>
<dbReference type="OrthoDB" id="5348404at2759"/>
<feature type="compositionally biased region" description="Basic and acidic residues" evidence="3">
    <location>
        <begin position="34"/>
        <end position="71"/>
    </location>
</feature>
<feature type="region of interest" description="Disordered" evidence="3">
    <location>
        <begin position="542"/>
        <end position="584"/>
    </location>
</feature>